<gene>
    <name evidence="2" type="ORF">L211DRAFT_850180</name>
</gene>
<feature type="region of interest" description="Disordered" evidence="1">
    <location>
        <begin position="30"/>
        <end position="66"/>
    </location>
</feature>
<keyword evidence="3" id="KW-1185">Reference proteome</keyword>
<name>A0A3N4LJU5_9PEZI</name>
<dbReference type="InParanoid" id="A0A3N4LJU5"/>
<dbReference type="Proteomes" id="UP000267821">
    <property type="component" value="Unassembled WGS sequence"/>
</dbReference>
<sequence length="560" mass="61419">MDDSKLQGNPYQVSPFLSLHCSLTSKNHLSMGQRSALGPFPPSPMMPRTRSKGSVQVGQPPLNPHEGKRVYDIITVKPVDTTPSTGSVLPSPHIRGTTGQTSRNSAIVANGGGAEQVADARPGGENKGAKSNNIEIPSTIPCFSNSQDIKKMSDVVPSPTLTKGGRPQRQAAIAGAARIKEAHQEPQDESDEAHEDYSPPANETEAEGTIICSTETAELGAAKAKLVRKGVAQPAPENDNKNDELITSPEKIDELDETDGIDDDNDEDFEVDREETEDEDDGVMDGDEGISEIEEMGRKEKKRTIARKKGPSRERKPGKTSMNILLKKNAPPARGVVGFRVTKVSQKYTREGEVNFSPDLLQSMLPPQFRQDSQAPPQSNTIQGLPDMPLLPMGTSNGIQEGQMMPFHTISDESAGYLPRWEISGNLPHSEYPTYPGLIQIGSEDDEAQRKLMWSQTQPLFSGSTKRHSATQALEPKSKKPRSAPRKPRTNNSTTSGVFGGPSETKFRRREIAAMLQVITKDIKWKDVQRAVGNERRTPGSYASHWKNVLMKNILERYQE</sequence>
<organism evidence="2 3">
    <name type="scientific">Terfezia boudieri ATCC MYA-4762</name>
    <dbReference type="NCBI Taxonomy" id="1051890"/>
    <lineage>
        <taxon>Eukaryota</taxon>
        <taxon>Fungi</taxon>
        <taxon>Dikarya</taxon>
        <taxon>Ascomycota</taxon>
        <taxon>Pezizomycotina</taxon>
        <taxon>Pezizomycetes</taxon>
        <taxon>Pezizales</taxon>
        <taxon>Pezizaceae</taxon>
        <taxon>Terfezia</taxon>
    </lineage>
</organism>
<feature type="region of interest" description="Disordered" evidence="1">
    <location>
        <begin position="115"/>
        <end position="140"/>
    </location>
</feature>
<feature type="compositionally biased region" description="Acidic residues" evidence="1">
    <location>
        <begin position="253"/>
        <end position="294"/>
    </location>
</feature>
<feature type="region of interest" description="Disordered" evidence="1">
    <location>
        <begin position="368"/>
        <end position="388"/>
    </location>
</feature>
<dbReference type="OrthoDB" id="10383810at2759"/>
<evidence type="ECO:0000256" key="1">
    <source>
        <dbReference type="SAM" id="MobiDB-lite"/>
    </source>
</evidence>
<dbReference type="AlphaFoldDB" id="A0A3N4LJU5"/>
<evidence type="ECO:0000313" key="2">
    <source>
        <dbReference type="EMBL" id="RPB23177.1"/>
    </source>
</evidence>
<feature type="region of interest" description="Disordered" evidence="1">
    <location>
        <begin position="154"/>
        <end position="214"/>
    </location>
</feature>
<accession>A0A3N4LJU5</accession>
<feature type="compositionally biased region" description="Polar residues" evidence="1">
    <location>
        <begin position="370"/>
        <end position="383"/>
    </location>
</feature>
<evidence type="ECO:0000313" key="3">
    <source>
        <dbReference type="Proteomes" id="UP000267821"/>
    </source>
</evidence>
<feature type="compositionally biased region" description="Basic residues" evidence="1">
    <location>
        <begin position="299"/>
        <end position="310"/>
    </location>
</feature>
<dbReference type="EMBL" id="ML121548">
    <property type="protein sequence ID" value="RPB23177.1"/>
    <property type="molecule type" value="Genomic_DNA"/>
</dbReference>
<feature type="region of interest" description="Disordered" evidence="1">
    <location>
        <begin position="456"/>
        <end position="504"/>
    </location>
</feature>
<protein>
    <submittedName>
        <fullName evidence="2">Uncharacterized protein</fullName>
    </submittedName>
</protein>
<reference evidence="2 3" key="1">
    <citation type="journal article" date="2018" name="Nat. Ecol. Evol.">
        <title>Pezizomycetes genomes reveal the molecular basis of ectomycorrhizal truffle lifestyle.</title>
        <authorList>
            <person name="Murat C."/>
            <person name="Payen T."/>
            <person name="Noel B."/>
            <person name="Kuo A."/>
            <person name="Morin E."/>
            <person name="Chen J."/>
            <person name="Kohler A."/>
            <person name="Krizsan K."/>
            <person name="Balestrini R."/>
            <person name="Da Silva C."/>
            <person name="Montanini B."/>
            <person name="Hainaut M."/>
            <person name="Levati E."/>
            <person name="Barry K.W."/>
            <person name="Belfiori B."/>
            <person name="Cichocki N."/>
            <person name="Clum A."/>
            <person name="Dockter R.B."/>
            <person name="Fauchery L."/>
            <person name="Guy J."/>
            <person name="Iotti M."/>
            <person name="Le Tacon F."/>
            <person name="Lindquist E.A."/>
            <person name="Lipzen A."/>
            <person name="Malagnac F."/>
            <person name="Mello A."/>
            <person name="Molinier V."/>
            <person name="Miyauchi S."/>
            <person name="Poulain J."/>
            <person name="Riccioni C."/>
            <person name="Rubini A."/>
            <person name="Sitrit Y."/>
            <person name="Splivallo R."/>
            <person name="Traeger S."/>
            <person name="Wang M."/>
            <person name="Zifcakova L."/>
            <person name="Wipf D."/>
            <person name="Zambonelli A."/>
            <person name="Paolocci F."/>
            <person name="Nowrousian M."/>
            <person name="Ottonello S."/>
            <person name="Baldrian P."/>
            <person name="Spatafora J.W."/>
            <person name="Henrissat B."/>
            <person name="Nagy L.G."/>
            <person name="Aury J.M."/>
            <person name="Wincker P."/>
            <person name="Grigoriev I.V."/>
            <person name="Bonfante P."/>
            <person name="Martin F.M."/>
        </authorList>
    </citation>
    <scope>NUCLEOTIDE SEQUENCE [LARGE SCALE GENOMIC DNA]</scope>
    <source>
        <strain evidence="2 3">ATCC MYA-4762</strain>
    </source>
</reference>
<proteinExistence type="predicted"/>
<feature type="compositionally biased region" description="Polar residues" evidence="1">
    <location>
        <begin position="129"/>
        <end position="140"/>
    </location>
</feature>
<feature type="compositionally biased region" description="Basic residues" evidence="1">
    <location>
        <begin position="479"/>
        <end position="489"/>
    </location>
</feature>
<feature type="region of interest" description="Disordered" evidence="1">
    <location>
        <begin position="226"/>
        <end position="329"/>
    </location>
</feature>
<feature type="region of interest" description="Disordered" evidence="1">
    <location>
        <begin position="82"/>
        <end position="103"/>
    </location>
</feature>
<feature type="compositionally biased region" description="Low complexity" evidence="1">
    <location>
        <begin position="164"/>
        <end position="177"/>
    </location>
</feature>